<keyword evidence="1" id="KW-0732">Signal</keyword>
<sequence>MHARGLTSCPQLNLLTNTMKAAFALFLLAIAASVFADTEEDYLNEIYAGVDVRCLFDEVLCWDLHTVCLDKPDLRLKQKIQCDIDKQECIDGLPHDCRNMFPDAKGTTPKTIS</sequence>
<feature type="chain" id="PRO_5044573277" evidence="1">
    <location>
        <begin position="37"/>
        <end position="113"/>
    </location>
</feature>
<dbReference type="OrthoDB" id="10282675at2759"/>
<evidence type="ECO:0000313" key="4">
    <source>
        <dbReference type="Proteomes" id="UP001165740"/>
    </source>
</evidence>
<dbReference type="Proteomes" id="UP000076420">
    <property type="component" value="Unassembled WGS sequence"/>
</dbReference>
<dbReference type="Proteomes" id="UP001165740">
    <property type="component" value="Chromosome 15"/>
</dbReference>
<evidence type="ECO:0000256" key="1">
    <source>
        <dbReference type="SAM" id="SignalP"/>
    </source>
</evidence>
<reference evidence="5" key="2">
    <citation type="submission" date="2025-04" db="UniProtKB">
        <authorList>
            <consortium name="RefSeq"/>
        </authorList>
    </citation>
    <scope>IDENTIFICATION</scope>
</reference>
<dbReference type="EnsemblMetazoa" id="BGLB029811-RA">
    <property type="protein sequence ID" value="BGLB029811-PA"/>
    <property type="gene ID" value="BGLB029811"/>
</dbReference>
<dbReference type="VEuPathDB" id="VectorBase:BGLAX_043749"/>
<dbReference type="VEuPathDB" id="VectorBase:BGLB029811"/>
<dbReference type="KEGG" id="bgt:106055785"/>
<accession>A0A2C9LDA3</accession>
<evidence type="ECO:0000313" key="5">
    <source>
        <dbReference type="RefSeq" id="XP_055869171.1"/>
    </source>
</evidence>
<evidence type="ECO:0000313" key="3">
    <source>
        <dbReference type="Proteomes" id="UP000076420"/>
    </source>
</evidence>
<protein>
    <submittedName>
        <fullName evidence="5">Uncharacterized protein LOC106055785</fullName>
    </submittedName>
</protein>
<gene>
    <name evidence="2" type="primary">106055785</name>
    <name evidence="5" type="synonym">LOC106055785</name>
</gene>
<evidence type="ECO:0000313" key="2">
    <source>
        <dbReference type="EnsemblMetazoa" id="BGLB029811-PA"/>
    </source>
</evidence>
<feature type="signal peptide" evidence="1">
    <location>
        <begin position="1"/>
        <end position="36"/>
    </location>
</feature>
<keyword evidence="4" id="KW-1185">Reference proteome</keyword>
<dbReference type="RefSeq" id="XP_055869171.1">
    <property type="nucleotide sequence ID" value="XM_056013196.1"/>
</dbReference>
<name>A0A2C9LDA3_BIOGL</name>
<dbReference type="AlphaFoldDB" id="A0A2C9LDA3"/>
<proteinExistence type="predicted"/>
<reference evidence="2" key="1">
    <citation type="submission" date="2020-05" db="UniProtKB">
        <authorList>
            <consortium name="EnsemblMetazoa"/>
        </authorList>
    </citation>
    <scope>IDENTIFICATION</scope>
    <source>
        <strain evidence="2">BB02</strain>
    </source>
</reference>
<organism evidence="2 3">
    <name type="scientific">Biomphalaria glabrata</name>
    <name type="common">Bloodfluke planorb</name>
    <name type="synonym">Freshwater snail</name>
    <dbReference type="NCBI Taxonomy" id="6526"/>
    <lineage>
        <taxon>Eukaryota</taxon>
        <taxon>Metazoa</taxon>
        <taxon>Spiralia</taxon>
        <taxon>Lophotrochozoa</taxon>
        <taxon>Mollusca</taxon>
        <taxon>Gastropoda</taxon>
        <taxon>Heterobranchia</taxon>
        <taxon>Euthyneura</taxon>
        <taxon>Panpulmonata</taxon>
        <taxon>Hygrophila</taxon>
        <taxon>Lymnaeoidea</taxon>
        <taxon>Planorbidae</taxon>
        <taxon>Biomphalaria</taxon>
    </lineage>
</organism>